<evidence type="ECO:0000313" key="1">
    <source>
        <dbReference type="EMBL" id="VEL37000.1"/>
    </source>
</evidence>
<sequence length="244" mass="26687">MKCCQGLMHLPFLGLINSATISSHDFISSPFLFVHQFLLLLPTCVKSSPIFLNSSFQRSSLPPGPPPIQTHSTAVSIRNVILNSCAFLFLQTVHSHCRRCRDLLRRPLIHAAKVAISPSCAVHETSPVLPFTYQLAHFCASVTKHHTTGHAQTVEYCRPSCICFDLGIWTGIFSSTIVIRENISSSTRGCTTRRSNPIRPSCPPPSTLYHPTPRLATGFTPASTAASAVFVTASFLLLFPLSPD</sequence>
<gene>
    <name evidence="1" type="ORF">PXEA_LOCUS30440</name>
</gene>
<reference evidence="1" key="1">
    <citation type="submission" date="2018-11" db="EMBL/GenBank/DDBJ databases">
        <authorList>
            <consortium name="Pathogen Informatics"/>
        </authorList>
    </citation>
    <scope>NUCLEOTIDE SEQUENCE</scope>
</reference>
<keyword evidence="2" id="KW-1185">Reference proteome</keyword>
<accession>A0A3S5CU23</accession>
<evidence type="ECO:0000313" key="2">
    <source>
        <dbReference type="Proteomes" id="UP000784294"/>
    </source>
</evidence>
<protein>
    <submittedName>
        <fullName evidence="1">Uncharacterized protein</fullName>
    </submittedName>
</protein>
<dbReference type="EMBL" id="CAAALY010253732">
    <property type="protein sequence ID" value="VEL37000.1"/>
    <property type="molecule type" value="Genomic_DNA"/>
</dbReference>
<proteinExistence type="predicted"/>
<dbReference type="Proteomes" id="UP000784294">
    <property type="component" value="Unassembled WGS sequence"/>
</dbReference>
<dbReference type="AlphaFoldDB" id="A0A3S5CU23"/>
<name>A0A3S5CU23_9PLAT</name>
<comment type="caution">
    <text evidence="1">The sequence shown here is derived from an EMBL/GenBank/DDBJ whole genome shotgun (WGS) entry which is preliminary data.</text>
</comment>
<organism evidence="1 2">
    <name type="scientific">Protopolystoma xenopodis</name>
    <dbReference type="NCBI Taxonomy" id="117903"/>
    <lineage>
        <taxon>Eukaryota</taxon>
        <taxon>Metazoa</taxon>
        <taxon>Spiralia</taxon>
        <taxon>Lophotrochozoa</taxon>
        <taxon>Platyhelminthes</taxon>
        <taxon>Monogenea</taxon>
        <taxon>Polyopisthocotylea</taxon>
        <taxon>Polystomatidea</taxon>
        <taxon>Polystomatidae</taxon>
        <taxon>Protopolystoma</taxon>
    </lineage>
</organism>